<dbReference type="Proteomes" id="UP000008312">
    <property type="component" value="Unassembled WGS sequence"/>
</dbReference>
<dbReference type="InterPro" id="IPR050731">
    <property type="entry name" value="HRD1_E3_ubiq-ligases"/>
</dbReference>
<evidence type="ECO:0000256" key="3">
    <source>
        <dbReference type="ARBA" id="ARBA00022833"/>
    </source>
</evidence>
<dbReference type="OrthoDB" id="272091at2759"/>
<dbReference type="RefSeq" id="XP_012896810.1">
    <property type="nucleotide sequence ID" value="XM_013041356.1"/>
</dbReference>
<dbReference type="GO" id="GO:0061630">
    <property type="term" value="F:ubiquitin protein ligase activity"/>
    <property type="evidence" value="ECO:0007669"/>
    <property type="project" value="TreeGrafter"/>
</dbReference>
<dbReference type="GO" id="GO:0043161">
    <property type="term" value="P:proteasome-mediated ubiquitin-dependent protein catabolic process"/>
    <property type="evidence" value="ECO:0007669"/>
    <property type="project" value="TreeGrafter"/>
</dbReference>
<dbReference type="GO" id="GO:0012505">
    <property type="term" value="C:endomembrane system"/>
    <property type="evidence" value="ECO:0007669"/>
    <property type="project" value="TreeGrafter"/>
</dbReference>
<dbReference type="Gene3D" id="3.30.40.10">
    <property type="entry name" value="Zinc/RING finger domain, C3HC4 (zinc finger)"/>
    <property type="match status" value="1"/>
</dbReference>
<name>D8M339_BLAHO</name>
<dbReference type="GeneID" id="24923210"/>
<keyword evidence="3" id="KW-0862">Zinc</keyword>
<keyword evidence="7" id="KW-1185">Reference proteome</keyword>
<dbReference type="PROSITE" id="PS50089">
    <property type="entry name" value="ZF_RING_2"/>
    <property type="match status" value="1"/>
</dbReference>
<evidence type="ECO:0000256" key="1">
    <source>
        <dbReference type="ARBA" id="ARBA00022723"/>
    </source>
</evidence>
<dbReference type="GO" id="GO:0008270">
    <property type="term" value="F:zinc ion binding"/>
    <property type="evidence" value="ECO:0007669"/>
    <property type="project" value="UniProtKB-KW"/>
</dbReference>
<dbReference type="PANTHER" id="PTHR22763">
    <property type="entry name" value="RING ZINC FINGER PROTEIN"/>
    <property type="match status" value="1"/>
</dbReference>
<gene>
    <name evidence="6" type="ORF">GSBLH_T00007086001</name>
</gene>
<proteinExistence type="predicted"/>
<keyword evidence="2 4" id="KW-0863">Zinc-finger</keyword>
<evidence type="ECO:0000256" key="4">
    <source>
        <dbReference type="PROSITE-ProRule" id="PRU00175"/>
    </source>
</evidence>
<dbReference type="InterPro" id="IPR013083">
    <property type="entry name" value="Znf_RING/FYVE/PHD"/>
</dbReference>
<dbReference type="SUPFAM" id="SSF57850">
    <property type="entry name" value="RING/U-box"/>
    <property type="match status" value="1"/>
</dbReference>
<dbReference type="EMBL" id="FN668650">
    <property type="protein sequence ID" value="CBK22762.2"/>
    <property type="molecule type" value="Genomic_DNA"/>
</dbReference>
<accession>D8M339</accession>
<evidence type="ECO:0000256" key="2">
    <source>
        <dbReference type="ARBA" id="ARBA00022771"/>
    </source>
</evidence>
<evidence type="ECO:0000259" key="5">
    <source>
        <dbReference type="PROSITE" id="PS50089"/>
    </source>
</evidence>
<evidence type="ECO:0000313" key="7">
    <source>
        <dbReference type="Proteomes" id="UP000008312"/>
    </source>
</evidence>
<reference evidence="6" key="1">
    <citation type="submission" date="2010-02" db="EMBL/GenBank/DDBJ databases">
        <title>Sequencing and annotation of the Blastocystis hominis genome.</title>
        <authorList>
            <person name="Wincker P."/>
        </authorList>
    </citation>
    <scope>NUCLEOTIDE SEQUENCE</scope>
    <source>
        <strain evidence="6">Singapore isolate B</strain>
    </source>
</reference>
<evidence type="ECO:0000313" key="6">
    <source>
        <dbReference type="EMBL" id="CBK22762.2"/>
    </source>
</evidence>
<dbReference type="Pfam" id="PF13639">
    <property type="entry name" value="zf-RING_2"/>
    <property type="match status" value="1"/>
</dbReference>
<dbReference type="AlphaFoldDB" id="D8M339"/>
<keyword evidence="1" id="KW-0479">Metal-binding</keyword>
<sequence length="90" mass="10055">MPCGHVFHADCLKSWIMQKQSCPTCNKSLLDEEPRETVAVEDPTVTAAAAAVREIARVNVETQLRALGFGEEELPRRVEELMQEADKARC</sequence>
<dbReference type="InterPro" id="IPR001841">
    <property type="entry name" value="Znf_RING"/>
</dbReference>
<dbReference type="InParanoid" id="D8M339"/>
<feature type="domain" description="RING-type" evidence="5">
    <location>
        <begin position="1"/>
        <end position="26"/>
    </location>
</feature>
<protein>
    <recommendedName>
        <fullName evidence="5">RING-type domain-containing protein</fullName>
    </recommendedName>
</protein>
<organism evidence="6">
    <name type="scientific">Blastocystis hominis</name>
    <dbReference type="NCBI Taxonomy" id="12968"/>
    <lineage>
        <taxon>Eukaryota</taxon>
        <taxon>Sar</taxon>
        <taxon>Stramenopiles</taxon>
        <taxon>Bigyra</taxon>
        <taxon>Opalozoa</taxon>
        <taxon>Opalinata</taxon>
        <taxon>Blastocystidae</taxon>
        <taxon>Blastocystis</taxon>
    </lineage>
</organism>